<dbReference type="EMBL" id="JBHFNQ010000197">
    <property type="protein sequence ID" value="MFB2880184.1"/>
    <property type="molecule type" value="Genomic_DNA"/>
</dbReference>
<comment type="caution">
    <text evidence="2">The sequence shown here is derived from an EMBL/GenBank/DDBJ whole genome shotgun (WGS) entry which is preliminary data.</text>
</comment>
<dbReference type="Proteomes" id="UP001576774">
    <property type="component" value="Unassembled WGS sequence"/>
</dbReference>
<feature type="transmembrane region" description="Helical" evidence="1">
    <location>
        <begin position="28"/>
        <end position="49"/>
    </location>
</feature>
<evidence type="ECO:0000313" key="3">
    <source>
        <dbReference type="Proteomes" id="UP001576774"/>
    </source>
</evidence>
<keyword evidence="1" id="KW-0812">Transmembrane</keyword>
<feature type="transmembrane region" description="Helical" evidence="1">
    <location>
        <begin position="5"/>
        <end position="22"/>
    </location>
</feature>
<dbReference type="RefSeq" id="WP_413273209.1">
    <property type="nucleotide sequence ID" value="NZ_JBHFNQ010000197.1"/>
</dbReference>
<keyword evidence="1" id="KW-1133">Transmembrane helix</keyword>
<evidence type="ECO:0000313" key="2">
    <source>
        <dbReference type="EMBL" id="MFB2880184.1"/>
    </source>
</evidence>
<organism evidence="2 3">
    <name type="scientific">Floridaenema aerugineum BLCC-F46</name>
    <dbReference type="NCBI Taxonomy" id="3153654"/>
    <lineage>
        <taxon>Bacteria</taxon>
        <taxon>Bacillati</taxon>
        <taxon>Cyanobacteriota</taxon>
        <taxon>Cyanophyceae</taxon>
        <taxon>Oscillatoriophycideae</taxon>
        <taxon>Aerosakkonematales</taxon>
        <taxon>Aerosakkonemataceae</taxon>
        <taxon>Floridanema</taxon>
        <taxon>Floridanema aerugineum</taxon>
    </lineage>
</organism>
<keyword evidence="3" id="KW-1185">Reference proteome</keyword>
<name>A0ABV4XBT0_9CYAN</name>
<keyword evidence="1" id="KW-0472">Membrane</keyword>
<reference evidence="2 3" key="1">
    <citation type="submission" date="2024-09" db="EMBL/GenBank/DDBJ databases">
        <title>Floridaenema gen nov. (Aerosakkonemataceae, Aerosakkonematales ord. nov., Cyanobacteria) from benthic tropical and subtropical fresh waters, with the description of four new species.</title>
        <authorList>
            <person name="Moretto J.A."/>
            <person name="Berthold D.E."/>
            <person name="Lefler F.W."/>
            <person name="Huang I.-S."/>
            <person name="Laughinghouse H. IV."/>
        </authorList>
    </citation>
    <scope>NUCLEOTIDE SEQUENCE [LARGE SCALE GENOMIC DNA]</scope>
    <source>
        <strain evidence="2 3">BLCC-F46</strain>
    </source>
</reference>
<accession>A0ABV4XBT0</accession>
<gene>
    <name evidence="2" type="ORF">ACE1CC_25320</name>
</gene>
<protein>
    <submittedName>
        <fullName evidence="2">Uncharacterized protein</fullName>
    </submittedName>
</protein>
<sequence>MNNPLIRIVLFALLLLFLIYPFGALSGIMLFLIGAAFLWTVWGIVEAIAGNKTSDDRS</sequence>
<evidence type="ECO:0000256" key="1">
    <source>
        <dbReference type="SAM" id="Phobius"/>
    </source>
</evidence>
<proteinExistence type="predicted"/>